<dbReference type="InterPro" id="IPR001647">
    <property type="entry name" value="HTH_TetR"/>
</dbReference>
<dbReference type="InterPro" id="IPR009057">
    <property type="entry name" value="Homeodomain-like_sf"/>
</dbReference>
<dbReference type="Proteomes" id="UP000006640">
    <property type="component" value="Chromosome"/>
</dbReference>
<keyword evidence="1 2" id="KW-0238">DNA-binding</keyword>
<accession>D6Y500</accession>
<protein>
    <submittedName>
        <fullName evidence="4">Transcriptional regulator, TetR family</fullName>
    </submittedName>
</protein>
<dbReference type="Gene3D" id="1.10.357.10">
    <property type="entry name" value="Tetracycline Repressor, domain 2"/>
    <property type="match status" value="1"/>
</dbReference>
<dbReference type="AlphaFoldDB" id="D6Y500"/>
<feature type="DNA-binding region" description="H-T-H motif" evidence="2">
    <location>
        <begin position="17"/>
        <end position="36"/>
    </location>
</feature>
<dbReference type="eggNOG" id="COG1309">
    <property type="taxonomic scope" value="Bacteria"/>
</dbReference>
<reference evidence="4 5" key="1">
    <citation type="submission" date="2010-01" db="EMBL/GenBank/DDBJ databases">
        <title>The complete genome of Thermobispora bispora DSM 43833.</title>
        <authorList>
            <consortium name="US DOE Joint Genome Institute (JGI-PGF)"/>
            <person name="Lucas S."/>
            <person name="Copeland A."/>
            <person name="Lapidus A."/>
            <person name="Glavina del Rio T."/>
            <person name="Dalin E."/>
            <person name="Tice H."/>
            <person name="Bruce D."/>
            <person name="Goodwin L."/>
            <person name="Pitluck S."/>
            <person name="Kyrpides N."/>
            <person name="Mavromatis K."/>
            <person name="Ivanova N."/>
            <person name="Mikhailova N."/>
            <person name="Chertkov O."/>
            <person name="Brettin T."/>
            <person name="Detter J.C."/>
            <person name="Han C."/>
            <person name="Larimer F."/>
            <person name="Land M."/>
            <person name="Hauser L."/>
            <person name="Markowitz V."/>
            <person name="Cheng J.-F."/>
            <person name="Hugenholtz P."/>
            <person name="Woyke T."/>
            <person name="Wu D."/>
            <person name="Jando M."/>
            <person name="Schneider S."/>
            <person name="Klenk H.-P."/>
            <person name="Eisen J.A."/>
        </authorList>
    </citation>
    <scope>NUCLEOTIDE SEQUENCE [LARGE SCALE GENOMIC DNA]</scope>
    <source>
        <strain evidence="5">ATCC 19993 / DSM 43833 / CBS 139.67 / JCM 10125 / KCTC 9307 / NBRC 14880 / R51</strain>
    </source>
</reference>
<evidence type="ECO:0000259" key="3">
    <source>
        <dbReference type="PROSITE" id="PS50977"/>
    </source>
</evidence>
<dbReference type="STRING" id="469371.Tbis_0548"/>
<proteinExistence type="predicted"/>
<evidence type="ECO:0000313" key="4">
    <source>
        <dbReference type="EMBL" id="ADG87275.1"/>
    </source>
</evidence>
<organism evidence="4 5">
    <name type="scientific">Thermobispora bispora (strain ATCC 19993 / DSM 43833 / CBS 139.67 / JCM 10125 / KCTC 9307 / NBRC 14880 / R51)</name>
    <dbReference type="NCBI Taxonomy" id="469371"/>
    <lineage>
        <taxon>Bacteria</taxon>
        <taxon>Bacillati</taxon>
        <taxon>Actinomycetota</taxon>
        <taxon>Actinomycetes</taxon>
        <taxon>Streptosporangiales</taxon>
        <taxon>Streptosporangiaceae</taxon>
        <taxon>Thermobispora</taxon>
    </lineage>
</organism>
<evidence type="ECO:0000256" key="2">
    <source>
        <dbReference type="PROSITE-ProRule" id="PRU00335"/>
    </source>
</evidence>
<feature type="domain" description="HTH tetR-type" evidence="3">
    <location>
        <begin position="1"/>
        <end position="54"/>
    </location>
</feature>
<keyword evidence="5" id="KW-1185">Reference proteome</keyword>
<evidence type="ECO:0000313" key="5">
    <source>
        <dbReference type="Proteomes" id="UP000006640"/>
    </source>
</evidence>
<dbReference type="OrthoDB" id="3682047at2"/>
<dbReference type="PROSITE" id="PS50977">
    <property type="entry name" value="HTH_TETR_2"/>
    <property type="match status" value="1"/>
</dbReference>
<sequence length="229" mass="25752">MDITRALLLQSGYKRTTIDEIARKADIGKGTVYLSWDTKDDLIRSLVIHDIIDVCDDVSNWAGTESDAPTLPSLSRRMFTLIFKYPLFRALYTRDRYILGRTCDDPSLNFQSYRITTFTPFRKYLGMLADNRALDGTTGRDSQYFSLDALMWGFIKLHLLSSTEASINDSAANLAELVRRSFGPWRTPAAATLKTISRKTAEIFKAAADEYRAMLGVPFFGTRTATASA</sequence>
<dbReference type="Pfam" id="PF00440">
    <property type="entry name" value="TetR_N"/>
    <property type="match status" value="1"/>
</dbReference>
<dbReference type="RefSeq" id="WP_013130808.1">
    <property type="nucleotide sequence ID" value="NC_014165.1"/>
</dbReference>
<dbReference type="SUPFAM" id="SSF46689">
    <property type="entry name" value="Homeodomain-like"/>
    <property type="match status" value="1"/>
</dbReference>
<evidence type="ECO:0000256" key="1">
    <source>
        <dbReference type="ARBA" id="ARBA00023125"/>
    </source>
</evidence>
<dbReference type="EMBL" id="CP001874">
    <property type="protein sequence ID" value="ADG87275.1"/>
    <property type="molecule type" value="Genomic_DNA"/>
</dbReference>
<name>D6Y500_THEBD</name>
<dbReference type="HOGENOM" id="CLU_069356_3_0_11"/>
<dbReference type="GO" id="GO:0003677">
    <property type="term" value="F:DNA binding"/>
    <property type="evidence" value="ECO:0007669"/>
    <property type="project" value="UniProtKB-UniRule"/>
</dbReference>
<gene>
    <name evidence="4" type="ordered locus">Tbis_0548</name>
</gene>
<dbReference type="KEGG" id="tbi:Tbis_0548"/>